<organism evidence="1 2">
    <name type="scientific">Pyropia yezoensis</name>
    <name type="common">Susabi-nori</name>
    <name type="synonym">Porphyra yezoensis</name>
    <dbReference type="NCBI Taxonomy" id="2788"/>
    <lineage>
        <taxon>Eukaryota</taxon>
        <taxon>Rhodophyta</taxon>
        <taxon>Bangiophyceae</taxon>
        <taxon>Bangiales</taxon>
        <taxon>Bangiaceae</taxon>
        <taxon>Pyropia</taxon>
    </lineage>
</organism>
<keyword evidence="2" id="KW-1185">Reference proteome</keyword>
<evidence type="ECO:0000313" key="1">
    <source>
        <dbReference type="EMBL" id="KAK1864908.1"/>
    </source>
</evidence>
<comment type="caution">
    <text evidence="1">The sequence shown here is derived from an EMBL/GenBank/DDBJ whole genome shotgun (WGS) entry which is preliminary data.</text>
</comment>
<dbReference type="EMBL" id="CM020619">
    <property type="protein sequence ID" value="KAK1864908.1"/>
    <property type="molecule type" value="Genomic_DNA"/>
</dbReference>
<gene>
    <name evidence="1" type="ORF">I4F81_007444</name>
</gene>
<proteinExistence type="predicted"/>
<dbReference type="Proteomes" id="UP000798662">
    <property type="component" value="Chromosome 2"/>
</dbReference>
<evidence type="ECO:0000313" key="2">
    <source>
        <dbReference type="Proteomes" id="UP000798662"/>
    </source>
</evidence>
<sequence length="799" mass="78048">MGGRPTAALTAFLLPPRAPDARRPPRRGVSAATSAATSAAAAAAAAAAACGRATPCTPAAAQRRAVAETAVGGTAAAGWVDLGLGGRLDNAVGAGGVEGGGGRETTRLTLPVCLADDSNNVRGDAELGTAGGNTVGGAGTADDGSGRTGAASSTGGPSVATHGCGGGGGGASPPPRRLSRAVAAVVAAAADRRADRPPPLSLYRPADAAAATALSLLGCPPAAPAVLWGDAARAAAAAVAADRDRAARRAAAAADAAAAVAAALAALRLVVEVTWVAPPAGGGGGGEGPGQDDASTDGPPPPDHAARPAAEEIVAEVIKDAPMGAEWRDLALRVLDAAGEAGEAGGRVDLRRMSRVAYVEAPETDSEAWFGVDPARRVVLLAFRGTETTSWKDFVTDAMAWRVPWTPGGDLDLREGGRQATCGPAAAPTDSTADRVAAALPTDSQGLAGRLARAVRPLLRFASSAAAFVVAQNGGDSPARSGAGKERAGPDVAPPSDGSSAQEKKRNDDAGGGARGDGESSDSSDSGAVDDQPLVHFGFLRSYGAVRERVLAELAHHTRGHAPGWTVICTGHSLGGALATLAAADLRARHPDGAAVSLVTFGQPKVGNAALSRTLNGLCADAFRVVNDADAVARSPAGDYYHGGRGVRLDGHGGLWVEGQDSDDNDAHVDGRGGCGGDGGGGGASMDGGQGEEQDDAAEGDVPVSGDSARPASQDTGGAAVSPAGGGGGGGGVSPPDDAAPPSSATAGEAELLDSLTSGGEKSLEHHLENAYLDSLSACVAARLAASAGTGGGGGSQEG</sequence>
<name>A0ACC3C479_PYRYE</name>
<reference evidence="1" key="1">
    <citation type="submission" date="2019-11" db="EMBL/GenBank/DDBJ databases">
        <title>Nori genome reveals adaptations in red seaweeds to the harsh intertidal environment.</title>
        <authorList>
            <person name="Wang D."/>
            <person name="Mao Y."/>
        </authorList>
    </citation>
    <scope>NUCLEOTIDE SEQUENCE</scope>
    <source>
        <tissue evidence="1">Gametophyte</tissue>
    </source>
</reference>
<accession>A0ACC3C479</accession>
<protein>
    <submittedName>
        <fullName evidence="1">Uncharacterized protein</fullName>
    </submittedName>
</protein>